<organism evidence="15 16">
    <name type="scientific">Sporosarcina pasteurii</name>
    <name type="common">Bacillus pasteurii</name>
    <dbReference type="NCBI Taxonomy" id="1474"/>
    <lineage>
        <taxon>Bacteria</taxon>
        <taxon>Bacillati</taxon>
        <taxon>Bacillota</taxon>
        <taxon>Bacilli</taxon>
        <taxon>Bacillales</taxon>
        <taxon>Caryophanaceae</taxon>
        <taxon>Sporosarcina</taxon>
    </lineage>
</organism>
<gene>
    <name evidence="15" type="primary">phoR_2</name>
    <name evidence="15" type="ORF">NCTC4822_02252</name>
</gene>
<dbReference type="SUPFAM" id="SSF47384">
    <property type="entry name" value="Homodimeric domain of signal transducing histidine kinase"/>
    <property type="match status" value="1"/>
</dbReference>
<dbReference type="Pfam" id="PF00989">
    <property type="entry name" value="PAS"/>
    <property type="match status" value="1"/>
</dbReference>
<keyword evidence="12" id="KW-1133">Transmembrane helix</keyword>
<dbReference type="InterPro" id="IPR050351">
    <property type="entry name" value="BphY/WalK/GraS-like"/>
</dbReference>
<dbReference type="SMART" id="SM00387">
    <property type="entry name" value="HATPase_c"/>
    <property type="match status" value="1"/>
</dbReference>
<keyword evidence="4" id="KW-1003">Cell membrane</keyword>
<keyword evidence="7" id="KW-0547">Nucleotide-binding</keyword>
<dbReference type="GO" id="GO:0004721">
    <property type="term" value="F:phosphoprotein phosphatase activity"/>
    <property type="evidence" value="ECO:0007669"/>
    <property type="project" value="TreeGrafter"/>
</dbReference>
<name>A0A380C735_SPOPA</name>
<evidence type="ECO:0000259" key="14">
    <source>
        <dbReference type="PROSITE" id="PS50112"/>
    </source>
</evidence>
<dbReference type="PANTHER" id="PTHR45453:SF1">
    <property type="entry name" value="PHOSPHATE REGULON SENSOR PROTEIN PHOR"/>
    <property type="match status" value="1"/>
</dbReference>
<dbReference type="Gene3D" id="3.30.565.10">
    <property type="entry name" value="Histidine kinase-like ATPase, C-terminal domain"/>
    <property type="match status" value="1"/>
</dbReference>
<evidence type="ECO:0000256" key="6">
    <source>
        <dbReference type="ARBA" id="ARBA00022679"/>
    </source>
</evidence>
<dbReference type="FunFam" id="1.10.287.130:FF:000008">
    <property type="entry name" value="Two-component sensor histidine kinase"/>
    <property type="match status" value="1"/>
</dbReference>
<dbReference type="PANTHER" id="PTHR45453">
    <property type="entry name" value="PHOSPHATE REGULON SENSOR PROTEIN PHOR"/>
    <property type="match status" value="1"/>
</dbReference>
<dbReference type="EMBL" id="UGYZ01000002">
    <property type="protein sequence ID" value="SUJ12806.1"/>
    <property type="molecule type" value="Genomic_DNA"/>
</dbReference>
<keyword evidence="5" id="KW-0597">Phosphoprotein</keyword>
<proteinExistence type="predicted"/>
<dbReference type="GO" id="GO:0000155">
    <property type="term" value="F:phosphorelay sensor kinase activity"/>
    <property type="evidence" value="ECO:0007669"/>
    <property type="project" value="InterPro"/>
</dbReference>
<dbReference type="SUPFAM" id="SSF55874">
    <property type="entry name" value="ATPase domain of HSP90 chaperone/DNA topoisomerase II/histidine kinase"/>
    <property type="match status" value="1"/>
</dbReference>
<feature type="domain" description="Histidine kinase" evidence="13">
    <location>
        <begin position="253"/>
        <end position="470"/>
    </location>
</feature>
<keyword evidence="12" id="KW-0812">Transmembrane</keyword>
<evidence type="ECO:0000256" key="1">
    <source>
        <dbReference type="ARBA" id="ARBA00000085"/>
    </source>
</evidence>
<keyword evidence="8" id="KW-0418">Kinase</keyword>
<evidence type="ECO:0000313" key="15">
    <source>
        <dbReference type="EMBL" id="SUJ12806.1"/>
    </source>
</evidence>
<evidence type="ECO:0000256" key="9">
    <source>
        <dbReference type="ARBA" id="ARBA00022840"/>
    </source>
</evidence>
<dbReference type="PROSITE" id="PS50109">
    <property type="entry name" value="HIS_KIN"/>
    <property type="match status" value="1"/>
</dbReference>
<evidence type="ECO:0000256" key="10">
    <source>
        <dbReference type="ARBA" id="ARBA00023012"/>
    </source>
</evidence>
<dbReference type="CDD" id="cd00082">
    <property type="entry name" value="HisKA"/>
    <property type="match status" value="1"/>
</dbReference>
<keyword evidence="11 12" id="KW-0472">Membrane</keyword>
<evidence type="ECO:0000256" key="11">
    <source>
        <dbReference type="ARBA" id="ARBA00023136"/>
    </source>
</evidence>
<dbReference type="InterPro" id="IPR036097">
    <property type="entry name" value="HisK_dim/P_sf"/>
</dbReference>
<reference evidence="15 16" key="1">
    <citation type="submission" date="2018-06" db="EMBL/GenBank/DDBJ databases">
        <authorList>
            <consortium name="Pathogen Informatics"/>
            <person name="Doyle S."/>
        </authorList>
    </citation>
    <scope>NUCLEOTIDE SEQUENCE [LARGE SCALE GENOMIC DNA]</scope>
    <source>
        <strain evidence="16">ATCC 11859 / DSM 33 / NCIB 8841 / NCTC 4822</strain>
    </source>
</reference>
<dbReference type="SMART" id="SM00388">
    <property type="entry name" value="HisKA"/>
    <property type="match status" value="1"/>
</dbReference>
<dbReference type="InterPro" id="IPR003594">
    <property type="entry name" value="HATPase_dom"/>
</dbReference>
<sequence length="471" mass="53063">MKGLYSRLVGAYAILIGMLLTGLGIVLGQFFPLFYKNLENPTFNQYMLYLIIILFIAFILSMIISMRLLLNYAKPVDDITSVVTKISKGQTVDWANHPYLHFYEDELSIAVKEISETMEKMSTKRIVEKDRLKTLIESMGSGLLMFGRGGTVSLVNGMFRKTFGFEDKEVIGRTVYSIGLPTEIEKLIEEVFMTEQGQETRFSIEIEGKSATYSVYGAPVIGNHGNWLGIVVVIHDITELIRLEEIRKDFVANVSHELRTPVTSIKGFAETLLSGAMEDREVRKNFLEIIHKESERLHSLIDDLLILSGVERAEFKLEFTDVHVNKVIEEAIQLVSVKVKEKKMKIIFQPSSEIVVEGDAGRLIQVLVNLLSNALAYSQDGKEVKVYIEKTSEQVIIIVEDEGIGIEPSQLPRLFERFYRVDQARSRESGGTGLGLAIVKHLIEAHNGSVEVYSKPSVGTAFYVKLPIKQE</sequence>
<protein>
    <recommendedName>
        <fullName evidence="3">histidine kinase</fullName>
        <ecNumber evidence="3">2.7.13.3</ecNumber>
    </recommendedName>
</protein>
<dbReference type="AlphaFoldDB" id="A0A380C735"/>
<evidence type="ECO:0000313" key="16">
    <source>
        <dbReference type="Proteomes" id="UP000254519"/>
    </source>
</evidence>
<dbReference type="EC" id="2.7.13.3" evidence="3"/>
<dbReference type="Gene3D" id="3.30.450.20">
    <property type="entry name" value="PAS domain"/>
    <property type="match status" value="1"/>
</dbReference>
<keyword evidence="16" id="KW-1185">Reference proteome</keyword>
<dbReference type="PRINTS" id="PR00344">
    <property type="entry name" value="BCTRLSENSOR"/>
</dbReference>
<dbReference type="InterPro" id="IPR035965">
    <property type="entry name" value="PAS-like_dom_sf"/>
</dbReference>
<dbReference type="PROSITE" id="PS50112">
    <property type="entry name" value="PAS"/>
    <property type="match status" value="1"/>
</dbReference>
<keyword evidence="10" id="KW-0902">Two-component regulatory system</keyword>
<dbReference type="Gene3D" id="1.10.287.130">
    <property type="match status" value="1"/>
</dbReference>
<dbReference type="Pfam" id="PF00512">
    <property type="entry name" value="HisKA"/>
    <property type="match status" value="1"/>
</dbReference>
<dbReference type="SMART" id="SM00091">
    <property type="entry name" value="PAS"/>
    <property type="match status" value="1"/>
</dbReference>
<evidence type="ECO:0000256" key="7">
    <source>
        <dbReference type="ARBA" id="ARBA00022741"/>
    </source>
</evidence>
<feature type="transmembrane region" description="Helical" evidence="12">
    <location>
        <begin position="12"/>
        <end position="34"/>
    </location>
</feature>
<evidence type="ECO:0000256" key="3">
    <source>
        <dbReference type="ARBA" id="ARBA00012438"/>
    </source>
</evidence>
<comment type="catalytic activity">
    <reaction evidence="1">
        <text>ATP + protein L-histidine = ADP + protein N-phospho-L-histidine.</text>
        <dbReference type="EC" id="2.7.13.3"/>
    </reaction>
</comment>
<dbReference type="GO" id="GO:0006355">
    <property type="term" value="P:regulation of DNA-templated transcription"/>
    <property type="evidence" value="ECO:0007669"/>
    <property type="project" value="InterPro"/>
</dbReference>
<dbReference type="Proteomes" id="UP000254519">
    <property type="component" value="Unassembled WGS sequence"/>
</dbReference>
<dbReference type="InterPro" id="IPR000014">
    <property type="entry name" value="PAS"/>
</dbReference>
<dbReference type="NCBIfam" id="NF046044">
    <property type="entry name" value="PnpS"/>
    <property type="match status" value="1"/>
</dbReference>
<dbReference type="GO" id="GO:0005886">
    <property type="term" value="C:plasma membrane"/>
    <property type="evidence" value="ECO:0007669"/>
    <property type="project" value="UniProtKB-SubCell"/>
</dbReference>
<keyword evidence="6 15" id="KW-0808">Transferase</keyword>
<dbReference type="SUPFAM" id="SSF55785">
    <property type="entry name" value="PYP-like sensor domain (PAS domain)"/>
    <property type="match status" value="1"/>
</dbReference>
<comment type="subcellular location">
    <subcellularLocation>
        <location evidence="2">Cell membrane</location>
        <topology evidence="2">Multi-pass membrane protein</topology>
    </subcellularLocation>
</comment>
<dbReference type="Pfam" id="PF02518">
    <property type="entry name" value="HATPase_c"/>
    <property type="match status" value="1"/>
</dbReference>
<evidence type="ECO:0000256" key="4">
    <source>
        <dbReference type="ARBA" id="ARBA00022475"/>
    </source>
</evidence>
<evidence type="ECO:0000256" key="8">
    <source>
        <dbReference type="ARBA" id="ARBA00022777"/>
    </source>
</evidence>
<dbReference type="GO" id="GO:0016036">
    <property type="term" value="P:cellular response to phosphate starvation"/>
    <property type="evidence" value="ECO:0007669"/>
    <property type="project" value="TreeGrafter"/>
</dbReference>
<dbReference type="OrthoDB" id="9813151at2"/>
<evidence type="ECO:0000256" key="5">
    <source>
        <dbReference type="ARBA" id="ARBA00022553"/>
    </source>
</evidence>
<dbReference type="NCBIfam" id="TIGR00229">
    <property type="entry name" value="sensory_box"/>
    <property type="match status" value="1"/>
</dbReference>
<feature type="transmembrane region" description="Helical" evidence="12">
    <location>
        <begin position="46"/>
        <end position="70"/>
    </location>
</feature>
<evidence type="ECO:0000256" key="2">
    <source>
        <dbReference type="ARBA" id="ARBA00004651"/>
    </source>
</evidence>
<feature type="domain" description="PAS" evidence="14">
    <location>
        <begin position="128"/>
        <end position="198"/>
    </location>
</feature>
<dbReference type="InterPro" id="IPR005467">
    <property type="entry name" value="His_kinase_dom"/>
</dbReference>
<dbReference type="CDD" id="cd00075">
    <property type="entry name" value="HATPase"/>
    <property type="match status" value="1"/>
</dbReference>
<dbReference type="FunFam" id="3.30.565.10:FF:000006">
    <property type="entry name" value="Sensor histidine kinase WalK"/>
    <property type="match status" value="1"/>
</dbReference>
<keyword evidence="9" id="KW-0067">ATP-binding</keyword>
<dbReference type="GO" id="GO:0005524">
    <property type="term" value="F:ATP binding"/>
    <property type="evidence" value="ECO:0007669"/>
    <property type="project" value="UniProtKB-KW"/>
</dbReference>
<evidence type="ECO:0000256" key="12">
    <source>
        <dbReference type="SAM" id="Phobius"/>
    </source>
</evidence>
<dbReference type="InterPro" id="IPR036890">
    <property type="entry name" value="HATPase_C_sf"/>
</dbReference>
<dbReference type="InterPro" id="IPR004358">
    <property type="entry name" value="Sig_transdc_His_kin-like_C"/>
</dbReference>
<accession>A0A380C735</accession>
<dbReference type="InterPro" id="IPR003661">
    <property type="entry name" value="HisK_dim/P_dom"/>
</dbReference>
<dbReference type="InterPro" id="IPR013767">
    <property type="entry name" value="PAS_fold"/>
</dbReference>
<dbReference type="CDD" id="cd00130">
    <property type="entry name" value="PAS"/>
    <property type="match status" value="1"/>
</dbReference>
<evidence type="ECO:0000259" key="13">
    <source>
        <dbReference type="PROSITE" id="PS50109"/>
    </source>
</evidence>